<dbReference type="EMBL" id="VEPZ02001036">
    <property type="protein sequence ID" value="KAE8699616.1"/>
    <property type="molecule type" value="Genomic_DNA"/>
</dbReference>
<dbReference type="Pfam" id="PF23572">
    <property type="entry name" value="GH3_C"/>
    <property type="match status" value="1"/>
</dbReference>
<gene>
    <name evidence="5" type="ORF">F3Y22_tig00110576pilonHSYRG00047</name>
</gene>
<sequence>MDGKKLEYKGEDALKEIENLTATAAEVQCGILKEILKQNAESEYLNKYMKGSKDVSQFKSCVPVITYENIYPYIQRIANGEGSSLITGQPITEILCSSGTSAGEPKLTPSIAEDLDRRTFLYNLIMPIMNQYISGLDDGKAMYLYFVKAELSTPCGLPIRTVLTSYYKSKHFKCRTRDPFNDFSSTDKAILCNDSHQSMYCQLLAGLVHRHQVTRLGAVFASAFLLAISFLERKWVQLCNDIRTGHLDLLIIDPTCRSSMMDILSSPNPHLADEIEGICSRPSWKGILCDLWPRAKYIEAVVTGSMAQYIPALKYYSAGKLPLVCTMYASSECYFGVNLKPICDPAEVSFTLLPNMCYFEFLPLGENGTLAMDIDEDEAVPNDRLVGLVNVKVGCYYELVVTTFSGLYRYRIGDVLQVTGFYNQAPQFRFICRRNVVLSVDNDKTSEEDLHRSVTTAKKLLEPFNALLVEYTSYADTSSVPGHYVLFWEIQMVDSAISIDAKLLEECCVTVEEELDYVYRQCRTREKTIGPLEIRVIEPGTFEALMDFFINQGGSINQYKTPRCIKSSSALKLLNSHVLASFSSPRDPRWIPLNGK</sequence>
<evidence type="ECO:0000256" key="1">
    <source>
        <dbReference type="ARBA" id="ARBA00008068"/>
    </source>
</evidence>
<dbReference type="Pfam" id="PF03321">
    <property type="entry name" value="GH3"/>
    <property type="match status" value="1"/>
</dbReference>
<dbReference type="Pfam" id="PF23571">
    <property type="entry name" value="GH3_M"/>
    <property type="match status" value="1"/>
</dbReference>
<protein>
    <submittedName>
        <fullName evidence="5">Indole-3-acetic acid-amido synthetase GH3.17</fullName>
    </submittedName>
</protein>
<dbReference type="GO" id="GO:0005737">
    <property type="term" value="C:cytoplasm"/>
    <property type="evidence" value="ECO:0007669"/>
    <property type="project" value="TreeGrafter"/>
</dbReference>
<reference evidence="5" key="1">
    <citation type="submission" date="2019-09" db="EMBL/GenBank/DDBJ databases">
        <title>Draft genome information of white flower Hibiscus syriacus.</title>
        <authorList>
            <person name="Kim Y.-M."/>
        </authorList>
    </citation>
    <scope>NUCLEOTIDE SEQUENCE [LARGE SCALE GENOMIC DNA]</scope>
    <source>
        <strain evidence="5">YM2019G1</strain>
    </source>
</reference>
<comment type="caution">
    <text evidence="5">The sequence shown here is derived from an EMBL/GenBank/DDBJ whole genome shotgun (WGS) entry which is preliminary data.</text>
</comment>
<dbReference type="GO" id="GO:0016881">
    <property type="term" value="F:acid-amino acid ligase activity"/>
    <property type="evidence" value="ECO:0007669"/>
    <property type="project" value="TreeGrafter"/>
</dbReference>
<dbReference type="Proteomes" id="UP000436088">
    <property type="component" value="Unassembled WGS sequence"/>
</dbReference>
<organism evidence="5 6">
    <name type="scientific">Hibiscus syriacus</name>
    <name type="common">Rose of Sharon</name>
    <dbReference type="NCBI Taxonomy" id="106335"/>
    <lineage>
        <taxon>Eukaryota</taxon>
        <taxon>Viridiplantae</taxon>
        <taxon>Streptophyta</taxon>
        <taxon>Embryophyta</taxon>
        <taxon>Tracheophyta</taxon>
        <taxon>Spermatophyta</taxon>
        <taxon>Magnoliopsida</taxon>
        <taxon>eudicotyledons</taxon>
        <taxon>Gunneridae</taxon>
        <taxon>Pentapetalae</taxon>
        <taxon>rosids</taxon>
        <taxon>malvids</taxon>
        <taxon>Malvales</taxon>
        <taxon>Malvaceae</taxon>
        <taxon>Malvoideae</taxon>
        <taxon>Hibiscus</taxon>
    </lineage>
</organism>
<accession>A0A6A3A6S4</accession>
<keyword evidence="2" id="KW-0436">Ligase</keyword>
<comment type="similarity">
    <text evidence="1">Belongs to the IAA-amido conjugating enzyme family.</text>
</comment>
<evidence type="ECO:0000259" key="3">
    <source>
        <dbReference type="Pfam" id="PF23571"/>
    </source>
</evidence>
<dbReference type="PANTHER" id="PTHR31901:SF18">
    <property type="entry name" value="INDOLE-3-ACETIC ACID-AMIDO SYNTHETASE GH3.9-RELATED"/>
    <property type="match status" value="1"/>
</dbReference>
<name>A0A6A3A6S4_HIBSY</name>
<keyword evidence="6" id="KW-1185">Reference proteome</keyword>
<proteinExistence type="inferred from homology"/>
<dbReference type="OrthoDB" id="10004661at2759"/>
<dbReference type="InterPro" id="IPR004993">
    <property type="entry name" value="GH3"/>
</dbReference>
<feature type="domain" description="GH3 C-terminal" evidence="4">
    <location>
        <begin position="448"/>
        <end position="568"/>
    </location>
</feature>
<dbReference type="InterPro" id="IPR055378">
    <property type="entry name" value="GH3_C"/>
</dbReference>
<evidence type="ECO:0000256" key="2">
    <source>
        <dbReference type="ARBA" id="ARBA00022598"/>
    </source>
</evidence>
<feature type="domain" description="GH3 middle" evidence="3">
    <location>
        <begin position="350"/>
        <end position="433"/>
    </location>
</feature>
<dbReference type="PANTHER" id="PTHR31901">
    <property type="entry name" value="GH3 DOMAIN-CONTAINING PROTEIN"/>
    <property type="match status" value="1"/>
</dbReference>
<dbReference type="InterPro" id="IPR055377">
    <property type="entry name" value="GH3_M"/>
</dbReference>
<dbReference type="AlphaFoldDB" id="A0A6A3A6S4"/>
<evidence type="ECO:0000259" key="4">
    <source>
        <dbReference type="Pfam" id="PF23572"/>
    </source>
</evidence>
<evidence type="ECO:0000313" key="5">
    <source>
        <dbReference type="EMBL" id="KAE8699616.1"/>
    </source>
</evidence>
<evidence type="ECO:0000313" key="6">
    <source>
        <dbReference type="Proteomes" id="UP000436088"/>
    </source>
</evidence>